<dbReference type="InterPro" id="IPR036390">
    <property type="entry name" value="WH_DNA-bd_sf"/>
</dbReference>
<dbReference type="RefSeq" id="WP_172840812.1">
    <property type="nucleotide sequence ID" value="NZ_LT840185.1"/>
</dbReference>
<dbReference type="SUPFAM" id="SSF46785">
    <property type="entry name" value="Winged helix' DNA-binding domain"/>
    <property type="match status" value="1"/>
</dbReference>
<evidence type="ECO:0000313" key="3">
    <source>
        <dbReference type="Proteomes" id="UP000192934"/>
    </source>
</evidence>
<gene>
    <name evidence="2" type="ORF">SAMN06295910_0941</name>
</gene>
<dbReference type="InterPro" id="IPR005149">
    <property type="entry name" value="Tscrpt_reg_PadR_N"/>
</dbReference>
<sequence length="178" mass="20209">MASKGNDLTDNEGTLLALVLRQQPITAYQIAKIYEESPVSNFNTSKGKIYPLIRRLRDRGLLSAEAVEGDARGTERLVCTDAGRETIKSWLRQIRPTHLLLEDPLRTKVQSFDLLSRDEQIEWLVEAKAQLTEKLAEVEDYGEGVTVPFKEFVHDNAVGSLRARMDWLDRTLRQVVKG</sequence>
<name>A0A1X7G1Y4_9SPHN</name>
<accession>A0A1X7G1Y4</accession>
<keyword evidence="3" id="KW-1185">Reference proteome</keyword>
<proteinExistence type="predicted"/>
<organism evidence="2 3">
    <name type="scientific">Allosphingosinicella indica</name>
    <dbReference type="NCBI Taxonomy" id="941907"/>
    <lineage>
        <taxon>Bacteria</taxon>
        <taxon>Pseudomonadati</taxon>
        <taxon>Pseudomonadota</taxon>
        <taxon>Alphaproteobacteria</taxon>
        <taxon>Sphingomonadales</taxon>
        <taxon>Sphingomonadaceae</taxon>
        <taxon>Allosphingosinicella</taxon>
    </lineage>
</organism>
<evidence type="ECO:0000259" key="1">
    <source>
        <dbReference type="Pfam" id="PF03551"/>
    </source>
</evidence>
<dbReference type="InterPro" id="IPR036388">
    <property type="entry name" value="WH-like_DNA-bd_sf"/>
</dbReference>
<keyword evidence="2" id="KW-0238">DNA-binding</keyword>
<dbReference type="AlphaFoldDB" id="A0A1X7G1Y4"/>
<feature type="domain" description="Transcription regulator PadR N-terminal" evidence="1">
    <location>
        <begin position="19"/>
        <end position="88"/>
    </location>
</feature>
<dbReference type="EMBL" id="LT840185">
    <property type="protein sequence ID" value="SMF62034.1"/>
    <property type="molecule type" value="Genomic_DNA"/>
</dbReference>
<dbReference type="STRING" id="941907.SAMN06295910_0941"/>
<dbReference type="Pfam" id="PF03551">
    <property type="entry name" value="PadR"/>
    <property type="match status" value="1"/>
</dbReference>
<dbReference type="GO" id="GO:0003677">
    <property type="term" value="F:DNA binding"/>
    <property type="evidence" value="ECO:0007669"/>
    <property type="project" value="UniProtKB-KW"/>
</dbReference>
<evidence type="ECO:0000313" key="2">
    <source>
        <dbReference type="EMBL" id="SMF62034.1"/>
    </source>
</evidence>
<protein>
    <submittedName>
        <fullName evidence="2">DNA-binding transcriptional regulator, PadR family</fullName>
    </submittedName>
</protein>
<dbReference type="Gene3D" id="1.10.10.10">
    <property type="entry name" value="Winged helix-like DNA-binding domain superfamily/Winged helix DNA-binding domain"/>
    <property type="match status" value="1"/>
</dbReference>
<reference evidence="3" key="1">
    <citation type="submission" date="2017-04" db="EMBL/GenBank/DDBJ databases">
        <authorList>
            <person name="Varghese N."/>
            <person name="Submissions S."/>
        </authorList>
    </citation>
    <scope>NUCLEOTIDE SEQUENCE [LARGE SCALE GENOMIC DNA]</scope>
    <source>
        <strain evidence="3">Dd16</strain>
    </source>
</reference>
<dbReference type="Proteomes" id="UP000192934">
    <property type="component" value="Chromosome I"/>
</dbReference>